<evidence type="ECO:0000313" key="3">
    <source>
        <dbReference type="Proteomes" id="UP000070483"/>
    </source>
</evidence>
<reference evidence="3" key="1">
    <citation type="submission" date="2016-01" db="EMBL/GenBank/DDBJ databases">
        <authorList>
            <person name="Mitreva M."/>
            <person name="Pepin K.H."/>
            <person name="Mihindukulasuriya K.A."/>
            <person name="Fulton R."/>
            <person name="Fronick C."/>
            <person name="O'Laughlin M."/>
            <person name="Miner T."/>
            <person name="Herter B."/>
            <person name="Rosa B.A."/>
            <person name="Cordes M."/>
            <person name="Tomlinson C."/>
            <person name="Wollam A."/>
            <person name="Palsikar V.B."/>
            <person name="Mardis E.R."/>
            <person name="Wilson R.K."/>
        </authorList>
    </citation>
    <scope>NUCLEOTIDE SEQUENCE [LARGE SCALE GENOMIC DNA]</scope>
    <source>
        <strain evidence="3">KA00185</strain>
    </source>
</reference>
<dbReference type="Proteomes" id="UP000321397">
    <property type="component" value="Chromosome"/>
</dbReference>
<proteinExistence type="predicted"/>
<protein>
    <submittedName>
        <fullName evidence="2">Uncharacterized protein</fullName>
    </submittedName>
</protein>
<keyword evidence="3" id="KW-1185">Reference proteome</keyword>
<organism evidence="2 3">
    <name type="scientific">Leptotrichia wadei</name>
    <dbReference type="NCBI Taxonomy" id="157687"/>
    <lineage>
        <taxon>Bacteria</taxon>
        <taxon>Fusobacteriati</taxon>
        <taxon>Fusobacteriota</taxon>
        <taxon>Fusobacteriia</taxon>
        <taxon>Fusobacteriales</taxon>
        <taxon>Leptotrichiaceae</taxon>
        <taxon>Leptotrichia</taxon>
    </lineage>
</organism>
<dbReference type="AlphaFoldDB" id="A0A133ZWV6"/>
<dbReference type="PATRIC" id="fig|157687.3.peg.2152"/>
<accession>A0A133ZWV6</accession>
<evidence type="ECO:0000313" key="4">
    <source>
        <dbReference type="Proteomes" id="UP000321397"/>
    </source>
</evidence>
<gene>
    <name evidence="2" type="ORF">HMPREF3180_02150</name>
    <name evidence="1" type="ORF">JMUB3933_0716</name>
</gene>
<dbReference type="Proteomes" id="UP000070483">
    <property type="component" value="Unassembled WGS sequence"/>
</dbReference>
<dbReference type="RefSeq" id="WP_021746151.1">
    <property type="nucleotide sequence ID" value="NZ_AP019834.1"/>
</dbReference>
<name>A0A133ZWV6_9FUSO</name>
<evidence type="ECO:0000313" key="1">
    <source>
        <dbReference type="EMBL" id="BBM47216.1"/>
    </source>
</evidence>
<reference evidence="1 4" key="3">
    <citation type="submission" date="2019-07" db="EMBL/GenBank/DDBJ databases">
        <title>Complete Genome Sequence of Leptotrichia wadei Strain JMUB3933.</title>
        <authorList>
            <person name="Watanabe S."/>
            <person name="Cui L."/>
        </authorList>
    </citation>
    <scope>NUCLEOTIDE SEQUENCE [LARGE SCALE GENOMIC DNA]</scope>
    <source>
        <strain evidence="1 4">JMUB3933</strain>
    </source>
</reference>
<dbReference type="EMBL" id="LSDD01000162">
    <property type="protein sequence ID" value="KXB59921.1"/>
    <property type="molecule type" value="Genomic_DNA"/>
</dbReference>
<dbReference type="STRING" id="157687.HMPREF3180_02150"/>
<dbReference type="OrthoDB" id="80147at2"/>
<reference evidence="2" key="2">
    <citation type="submission" date="2016-01" db="EMBL/GenBank/DDBJ databases">
        <authorList>
            <person name="Oliw E.H."/>
        </authorList>
    </citation>
    <scope>NUCLEOTIDE SEQUENCE [LARGE SCALE GENOMIC DNA]</scope>
    <source>
        <strain evidence="2">KA00185</strain>
    </source>
</reference>
<dbReference type="EMBL" id="AP019834">
    <property type="protein sequence ID" value="BBM47216.1"/>
    <property type="molecule type" value="Genomic_DNA"/>
</dbReference>
<sequence length="158" mass="18498">MIKFGEKYKNDDILPYILKICDGTNNILKIIVTLPLLGEKGSEVSNTGDKELDEILKESYPVLINYNEIYEIVFENYIMYQIRNESFANPDENSKISGKYFVITKNSSYLKMVKNITFYNDIFDNKYMHYGIFSWNHVIDIISAEEPKIAKLENHTEE</sequence>
<evidence type="ECO:0000313" key="2">
    <source>
        <dbReference type="EMBL" id="KXB59921.1"/>
    </source>
</evidence>